<dbReference type="SUPFAM" id="SSF52518">
    <property type="entry name" value="Thiamin diphosphate-binding fold (THDP-binding)"/>
    <property type="match status" value="1"/>
</dbReference>
<feature type="coiled-coil region" evidence="1">
    <location>
        <begin position="624"/>
        <end position="651"/>
    </location>
</feature>
<feature type="non-terminal residue" evidence="2">
    <location>
        <position position="1"/>
    </location>
</feature>
<reference evidence="2" key="1">
    <citation type="submission" date="2018-06" db="EMBL/GenBank/DDBJ databases">
        <authorList>
            <person name="Zhirakovskaya E."/>
        </authorList>
    </citation>
    <scope>NUCLEOTIDE SEQUENCE</scope>
</reference>
<dbReference type="Gene3D" id="3.40.50.970">
    <property type="match status" value="1"/>
</dbReference>
<sequence>TKMKADEDREASLREAFEAVIAQIGDLPIAVTDVLFREPERSSPGSGAFLSLAVNPDACKCPELIAARCQGRGMSLIERTPETIAQARRVWALWQSLPDTSGEIIERARKDGRIGALGAMMLSRHCLHAMAPGDGAEAGSGAKLALRQVLALAEFHYQPRTQKLVGLISTLRSRLSERIQEQLASALPTSDLDALSAGLETLGRGDVELSALSSKIDSAIVDGTVDGELLGRLVDVARGLADLEWKLTRGSMGLGRARVGLVLAAGSVAGWAAAFPYNPFLSPTAVDASNEAGGLTRGLFEGYLREVIEGFRLMRLAKVEIERPAEAPHAAARMAGLTYADLTADERELVPPILLIGDGHSLGGRGLSQLVWLFDAGLPIKAVVLNDIGSRADNALGLEAMAASPLAQSNDLSILAMLTRKAFVTQSSIAYPDHFAESVEQALATPGPALIHLHAPSPEQHGFATTRLFAQAALAVESRAWPLVTFDPASPGVFGSCMDISANPLPGEQWTFTEEGTPVTPVHWALTESRFAEQLRPMPRTTESPVPLIQYLDLDADTRASRSPFIEIERNGEKIKLAVGEALAQDAVDRARLWRTLQELAGEVTPFTEKVRAEIEQGVEAAHQAEVAAVKSEYEARLAQLRAEIAAETTANVTDRLMTLAGYQGGRV</sequence>
<dbReference type="InterPro" id="IPR029061">
    <property type="entry name" value="THDP-binding"/>
</dbReference>
<proteinExistence type="predicted"/>
<gene>
    <name evidence="2" type="ORF">MNBD_PLANCTO03-1123</name>
</gene>
<keyword evidence="1" id="KW-0175">Coiled coil</keyword>
<dbReference type="AlphaFoldDB" id="A0A3B1DGQ2"/>
<evidence type="ECO:0000256" key="1">
    <source>
        <dbReference type="SAM" id="Coils"/>
    </source>
</evidence>
<accession>A0A3B1DGQ2</accession>
<protein>
    <submittedName>
        <fullName evidence="2">Uncharacterized protein</fullName>
    </submittedName>
</protein>
<dbReference type="EMBL" id="UOGK01000621">
    <property type="protein sequence ID" value="VAX41986.1"/>
    <property type="molecule type" value="Genomic_DNA"/>
</dbReference>
<name>A0A3B1DGQ2_9ZZZZ</name>
<organism evidence="2">
    <name type="scientific">hydrothermal vent metagenome</name>
    <dbReference type="NCBI Taxonomy" id="652676"/>
    <lineage>
        <taxon>unclassified sequences</taxon>
        <taxon>metagenomes</taxon>
        <taxon>ecological metagenomes</taxon>
    </lineage>
</organism>
<evidence type="ECO:0000313" key="2">
    <source>
        <dbReference type="EMBL" id="VAX41986.1"/>
    </source>
</evidence>